<comment type="caution">
    <text evidence="2">The sequence shown here is derived from an EMBL/GenBank/DDBJ whole genome shotgun (WGS) entry which is preliminary data.</text>
</comment>
<sequence length="126" mass="13894">MLKLHTPPDIFSPIAPYAQAIESTSINRLLFISGTMGLLPDGRIASGFDAQCEQVWKNMEATLACADMNFSNLAKLTVWLANSDDWKLAAQIRQRYLGDHKVAMSVVQVGFVDPDWLIEVEAIAVA</sequence>
<reference evidence="2 3" key="1">
    <citation type="submission" date="2024-06" db="EMBL/GenBank/DDBJ databases">
        <title>Sorghum-associated microbial communities from plants grown in Nebraska, USA.</title>
        <authorList>
            <person name="Schachtman D."/>
        </authorList>
    </citation>
    <scope>NUCLEOTIDE SEQUENCE [LARGE SCALE GENOMIC DNA]</scope>
    <source>
        <strain evidence="2 3">2709</strain>
    </source>
</reference>
<organism evidence="2 3">
    <name type="scientific">Ottowia thiooxydans</name>
    <dbReference type="NCBI Taxonomy" id="219182"/>
    <lineage>
        <taxon>Bacteria</taxon>
        <taxon>Pseudomonadati</taxon>
        <taxon>Pseudomonadota</taxon>
        <taxon>Betaproteobacteria</taxon>
        <taxon>Burkholderiales</taxon>
        <taxon>Comamonadaceae</taxon>
        <taxon>Ottowia</taxon>
    </lineage>
</organism>
<dbReference type="Gene3D" id="3.30.1330.40">
    <property type="entry name" value="RutC-like"/>
    <property type="match status" value="1"/>
</dbReference>
<evidence type="ECO:0000313" key="2">
    <source>
        <dbReference type="EMBL" id="MET4575492.1"/>
    </source>
</evidence>
<protein>
    <submittedName>
        <fullName evidence="2">2-iminobutanoate/2-iminopropanoate deaminase</fullName>
        <ecNumber evidence="2">3.5.99.10</ecNumber>
    </submittedName>
</protein>
<dbReference type="Proteomes" id="UP001549320">
    <property type="component" value="Unassembled WGS sequence"/>
</dbReference>
<accession>A0ABV2Q3B3</accession>
<dbReference type="PANTHER" id="PTHR11803:SF58">
    <property type="entry name" value="PROTEIN HMF1-RELATED"/>
    <property type="match status" value="1"/>
</dbReference>
<dbReference type="SUPFAM" id="SSF55298">
    <property type="entry name" value="YjgF-like"/>
    <property type="match status" value="1"/>
</dbReference>
<evidence type="ECO:0000313" key="3">
    <source>
        <dbReference type="Proteomes" id="UP001549320"/>
    </source>
</evidence>
<keyword evidence="2" id="KW-0378">Hydrolase</keyword>
<evidence type="ECO:0000256" key="1">
    <source>
        <dbReference type="ARBA" id="ARBA00010552"/>
    </source>
</evidence>
<dbReference type="InterPro" id="IPR035959">
    <property type="entry name" value="RutC-like_sf"/>
</dbReference>
<proteinExistence type="inferred from homology"/>
<dbReference type="GO" id="GO:0120241">
    <property type="term" value="F:2-iminobutanoate/2-iminopropanoate deaminase"/>
    <property type="evidence" value="ECO:0007669"/>
    <property type="project" value="UniProtKB-EC"/>
</dbReference>
<dbReference type="RefSeq" id="WP_354440964.1">
    <property type="nucleotide sequence ID" value="NZ_JBEPSH010000001.1"/>
</dbReference>
<dbReference type="Pfam" id="PF01042">
    <property type="entry name" value="Ribonuc_L-PSP"/>
    <property type="match status" value="1"/>
</dbReference>
<gene>
    <name evidence="2" type="ORF">ABIE13_000589</name>
</gene>
<dbReference type="CDD" id="cd00448">
    <property type="entry name" value="YjgF_YER057c_UK114_family"/>
    <property type="match status" value="1"/>
</dbReference>
<dbReference type="PANTHER" id="PTHR11803">
    <property type="entry name" value="2-IMINOBUTANOATE/2-IMINOPROPANOATE DEAMINASE RIDA"/>
    <property type="match status" value="1"/>
</dbReference>
<dbReference type="EMBL" id="JBEPSH010000001">
    <property type="protein sequence ID" value="MET4575492.1"/>
    <property type="molecule type" value="Genomic_DNA"/>
</dbReference>
<dbReference type="EC" id="3.5.99.10" evidence="2"/>
<dbReference type="InterPro" id="IPR006175">
    <property type="entry name" value="YjgF/YER057c/UK114"/>
</dbReference>
<name>A0ABV2Q3B3_9BURK</name>
<keyword evidence="3" id="KW-1185">Reference proteome</keyword>
<comment type="similarity">
    <text evidence="1">Belongs to the RutC family.</text>
</comment>